<dbReference type="InterPro" id="IPR006669">
    <property type="entry name" value="MgtE_transporter"/>
</dbReference>
<protein>
    <recommendedName>
        <fullName evidence="9">CBS domain-containing protein</fullName>
    </recommendedName>
</protein>
<feature type="transmembrane region" description="Helical" evidence="8">
    <location>
        <begin position="407"/>
        <end position="433"/>
    </location>
</feature>
<keyword evidence="4 8" id="KW-0812">Transmembrane</keyword>
<feature type="transmembrane region" description="Helical" evidence="8">
    <location>
        <begin position="454"/>
        <end position="471"/>
    </location>
</feature>
<dbReference type="Pfam" id="PF03448">
    <property type="entry name" value="MgtE_N"/>
    <property type="match status" value="1"/>
</dbReference>
<sequence length="472" mass="51257">MPEMLNNILKPEIKEFIEAKDFAALKAMTAGMGSHDLAELLGELDGQDMAVVFRLLPKDLAAETLGDMEIEQQEELVSLMSSERLSAILNDMAPDERTELLEELPGEMAQRLLNTLRGDQRDVALRLLAHPEDSIGRLMTPEYLAVKSDWTVQKVFDHIRNVGADKETLNVIYVVAAEWKLLGTLSLEQIVLAEPGELVADVMDPNPPALQADDDQESAVEIIKKYDVVALPVVDSRHILLGIVTVDDVLDVVEEEDTEDFQKMAGMAPLEYSYFGTSFVAMVGKRLPWLIMLLLAQMLTTLALTRFQVGFERAGIDTLHLFVALVIFMPLINSPAGNTGSQMAGLMIRGLAVLEIGLVDWRRVLVRELGRGLAMGLILAAMGYGAAMVFGPLLGGGQTVADNLRQIALSVAVAITAAVTLANLVGAMLPFCFKKFGLDPAVTSGPFIASTMDVLGIVIYFSTASALLTAMN</sequence>
<reference evidence="10" key="1">
    <citation type="journal article" date="2015" name="Nature">
        <title>Complex archaea that bridge the gap between prokaryotes and eukaryotes.</title>
        <authorList>
            <person name="Spang A."/>
            <person name="Saw J.H."/>
            <person name="Jorgensen S.L."/>
            <person name="Zaremba-Niedzwiedzka K."/>
            <person name="Martijn J."/>
            <person name="Lind A.E."/>
            <person name="van Eijk R."/>
            <person name="Schleper C."/>
            <person name="Guy L."/>
            <person name="Ettema T.J."/>
        </authorList>
    </citation>
    <scope>NUCLEOTIDE SEQUENCE</scope>
</reference>
<dbReference type="SMART" id="SM00116">
    <property type="entry name" value="CBS"/>
    <property type="match status" value="1"/>
</dbReference>
<dbReference type="InterPro" id="IPR038076">
    <property type="entry name" value="MgtE_N_sf"/>
</dbReference>
<evidence type="ECO:0000256" key="4">
    <source>
        <dbReference type="ARBA" id="ARBA00022692"/>
    </source>
</evidence>
<name>A0A0F9SXL0_9ZZZZ</name>
<dbReference type="PANTHER" id="PTHR43773:SF1">
    <property type="entry name" value="MAGNESIUM TRANSPORTER MGTE"/>
    <property type="match status" value="1"/>
</dbReference>
<dbReference type="SUPFAM" id="SSF54631">
    <property type="entry name" value="CBS-domain pair"/>
    <property type="match status" value="1"/>
</dbReference>
<comment type="caution">
    <text evidence="10">The sequence shown here is derived from an EMBL/GenBank/DDBJ whole genome shotgun (WGS) entry which is preliminary data.</text>
</comment>
<comment type="subcellular location">
    <subcellularLocation>
        <location evidence="1">Membrane</location>
        <topology evidence="1">Multi-pass membrane protein</topology>
    </subcellularLocation>
</comment>
<dbReference type="InterPro" id="IPR006667">
    <property type="entry name" value="SLC41_membr_dom"/>
</dbReference>
<feature type="domain" description="CBS" evidence="9">
    <location>
        <begin position="203"/>
        <end position="259"/>
    </location>
</feature>
<evidence type="ECO:0000256" key="5">
    <source>
        <dbReference type="ARBA" id="ARBA00022842"/>
    </source>
</evidence>
<dbReference type="SUPFAM" id="SSF158791">
    <property type="entry name" value="MgtE N-terminal domain-like"/>
    <property type="match status" value="1"/>
</dbReference>
<dbReference type="GO" id="GO:0015095">
    <property type="term" value="F:magnesium ion transmembrane transporter activity"/>
    <property type="evidence" value="ECO:0007669"/>
    <property type="project" value="InterPro"/>
</dbReference>
<keyword evidence="3" id="KW-0813">Transport</keyword>
<feature type="transmembrane region" description="Helical" evidence="8">
    <location>
        <begin position="373"/>
        <end position="395"/>
    </location>
</feature>
<dbReference type="Pfam" id="PF01769">
    <property type="entry name" value="MgtE"/>
    <property type="match status" value="1"/>
</dbReference>
<comment type="similarity">
    <text evidence="2">Belongs to the SLC41A transporter family.</text>
</comment>
<feature type="transmembrane region" description="Helical" evidence="8">
    <location>
        <begin position="287"/>
        <end position="307"/>
    </location>
</feature>
<evidence type="ECO:0000256" key="8">
    <source>
        <dbReference type="SAM" id="Phobius"/>
    </source>
</evidence>
<gene>
    <name evidence="10" type="ORF">LCGC14_0418920</name>
</gene>
<keyword evidence="6 8" id="KW-1133">Transmembrane helix</keyword>
<dbReference type="Gene3D" id="1.10.357.20">
    <property type="entry name" value="SLC41 divalent cation transporters, integral membrane domain"/>
    <property type="match status" value="1"/>
</dbReference>
<dbReference type="InterPro" id="IPR036739">
    <property type="entry name" value="SLC41_membr_dom_sf"/>
</dbReference>
<organism evidence="10">
    <name type="scientific">marine sediment metagenome</name>
    <dbReference type="NCBI Taxonomy" id="412755"/>
    <lineage>
        <taxon>unclassified sequences</taxon>
        <taxon>metagenomes</taxon>
        <taxon>ecological metagenomes</taxon>
    </lineage>
</organism>
<evidence type="ECO:0000256" key="1">
    <source>
        <dbReference type="ARBA" id="ARBA00004141"/>
    </source>
</evidence>
<dbReference type="AlphaFoldDB" id="A0A0F9SXL0"/>
<accession>A0A0F9SXL0</accession>
<dbReference type="PROSITE" id="PS51371">
    <property type="entry name" value="CBS"/>
    <property type="match status" value="1"/>
</dbReference>
<keyword evidence="5" id="KW-0460">Magnesium</keyword>
<dbReference type="Gene3D" id="1.25.60.10">
    <property type="entry name" value="MgtE N-terminal domain-like"/>
    <property type="match status" value="1"/>
</dbReference>
<evidence type="ECO:0000259" key="9">
    <source>
        <dbReference type="PROSITE" id="PS51371"/>
    </source>
</evidence>
<evidence type="ECO:0000256" key="3">
    <source>
        <dbReference type="ARBA" id="ARBA00022448"/>
    </source>
</evidence>
<evidence type="ECO:0000256" key="6">
    <source>
        <dbReference type="ARBA" id="ARBA00022989"/>
    </source>
</evidence>
<dbReference type="SUPFAM" id="SSF161093">
    <property type="entry name" value="MgtE membrane domain-like"/>
    <property type="match status" value="1"/>
</dbReference>
<dbReference type="InterPro" id="IPR000644">
    <property type="entry name" value="CBS_dom"/>
</dbReference>
<dbReference type="CDD" id="cd04606">
    <property type="entry name" value="CBS_pair_Mg_transporter"/>
    <property type="match status" value="1"/>
</dbReference>
<proteinExistence type="inferred from homology"/>
<evidence type="ECO:0000256" key="2">
    <source>
        <dbReference type="ARBA" id="ARBA00009749"/>
    </source>
</evidence>
<dbReference type="EMBL" id="LAZR01000379">
    <property type="protein sequence ID" value="KKN71664.1"/>
    <property type="molecule type" value="Genomic_DNA"/>
</dbReference>
<evidence type="ECO:0000313" key="10">
    <source>
        <dbReference type="EMBL" id="KKN71664.1"/>
    </source>
</evidence>
<dbReference type="Pfam" id="PF00571">
    <property type="entry name" value="CBS"/>
    <property type="match status" value="2"/>
</dbReference>
<dbReference type="InterPro" id="IPR006668">
    <property type="entry name" value="Mg_transptr_MgtE_intracell_dom"/>
</dbReference>
<keyword evidence="7 8" id="KW-0472">Membrane</keyword>
<dbReference type="SMART" id="SM00924">
    <property type="entry name" value="MgtE_N"/>
    <property type="match status" value="1"/>
</dbReference>
<evidence type="ECO:0000256" key="7">
    <source>
        <dbReference type="ARBA" id="ARBA00023136"/>
    </source>
</evidence>
<dbReference type="PANTHER" id="PTHR43773">
    <property type="entry name" value="MAGNESIUM TRANSPORTER MGTE"/>
    <property type="match status" value="1"/>
</dbReference>
<dbReference type="Gene3D" id="3.10.580.10">
    <property type="entry name" value="CBS-domain"/>
    <property type="match status" value="1"/>
</dbReference>
<dbReference type="InterPro" id="IPR046342">
    <property type="entry name" value="CBS_dom_sf"/>
</dbReference>
<feature type="transmembrane region" description="Helical" evidence="8">
    <location>
        <begin position="319"/>
        <end position="337"/>
    </location>
</feature>
<dbReference type="GO" id="GO:0016020">
    <property type="term" value="C:membrane"/>
    <property type="evidence" value="ECO:0007669"/>
    <property type="project" value="UniProtKB-SubCell"/>
</dbReference>
<dbReference type="NCBIfam" id="TIGR00400">
    <property type="entry name" value="mgtE"/>
    <property type="match status" value="1"/>
</dbReference>